<sequence length="142" mass="15064">NIKAKLANRCEEIGLKPATLIHPNVELGNFNEIGIGNIICAGNVITVNVKTGKYVTINLSCTIGHDVILKDYITVYPSVSISGNCDIGERVEIGTRTAIIQWLTIGKGSILGAGSVVVKNIPKCCTAVGVPAKPIKFSNMEE</sequence>
<dbReference type="GO" id="GO:0016740">
    <property type="term" value="F:transferase activity"/>
    <property type="evidence" value="ECO:0007669"/>
    <property type="project" value="UniProtKB-KW"/>
</dbReference>
<dbReference type="PANTHER" id="PTHR43300">
    <property type="entry name" value="ACETYLTRANSFERASE"/>
    <property type="match status" value="1"/>
</dbReference>
<feature type="active site" description="Proton acceptor" evidence="3">
    <location>
        <position position="65"/>
    </location>
</feature>
<reference evidence="4" key="1">
    <citation type="submission" date="2019-11" db="EMBL/GenBank/DDBJ databases">
        <title>Characterization of Clostridium perfringens isolates from swine manure treated agricultural soils.</title>
        <authorList>
            <person name="Wushke S.T."/>
        </authorList>
    </citation>
    <scope>NUCLEOTIDE SEQUENCE</scope>
    <source>
        <strain evidence="4">X26</strain>
    </source>
</reference>
<dbReference type="SUPFAM" id="SSF51161">
    <property type="entry name" value="Trimeric LpxA-like enzymes"/>
    <property type="match status" value="1"/>
</dbReference>
<name>A0AAW9I9Z0_CLOPF</name>
<dbReference type="PANTHER" id="PTHR43300:SF7">
    <property type="entry name" value="UDP-N-ACETYLBACILLOSAMINE N-ACETYLTRANSFERASE"/>
    <property type="match status" value="1"/>
</dbReference>
<gene>
    <name evidence="4" type="ORF">GNF79_17490</name>
</gene>
<comment type="caution">
    <text evidence="4">The sequence shown here is derived from an EMBL/GenBank/DDBJ whole genome shotgun (WGS) entry which is preliminary data.</text>
</comment>
<keyword evidence="2" id="KW-0677">Repeat</keyword>
<dbReference type="PROSITE" id="PS00101">
    <property type="entry name" value="HEXAPEP_TRANSFERASES"/>
    <property type="match status" value="1"/>
</dbReference>
<evidence type="ECO:0000313" key="5">
    <source>
        <dbReference type="Proteomes" id="UP001291306"/>
    </source>
</evidence>
<organism evidence="4 5">
    <name type="scientific">Clostridium perfringens</name>
    <dbReference type="NCBI Taxonomy" id="1502"/>
    <lineage>
        <taxon>Bacteria</taxon>
        <taxon>Bacillati</taxon>
        <taxon>Bacillota</taxon>
        <taxon>Clostridia</taxon>
        <taxon>Eubacteriales</taxon>
        <taxon>Clostridiaceae</taxon>
        <taxon>Clostridium</taxon>
    </lineage>
</organism>
<accession>A0AAW9I9Z0</accession>
<proteinExistence type="predicted"/>
<dbReference type="AlphaFoldDB" id="A0AAW9I9Z0"/>
<keyword evidence="1 4" id="KW-0808">Transferase</keyword>
<dbReference type="InterPro" id="IPR020019">
    <property type="entry name" value="AcTrfase_PglD-like"/>
</dbReference>
<evidence type="ECO:0000256" key="2">
    <source>
        <dbReference type="ARBA" id="ARBA00022737"/>
    </source>
</evidence>
<protein>
    <submittedName>
        <fullName evidence="4">Transferase</fullName>
    </submittedName>
</protein>
<dbReference type="Gene3D" id="2.160.10.10">
    <property type="entry name" value="Hexapeptide repeat proteins"/>
    <property type="match status" value="1"/>
</dbReference>
<feature type="non-terminal residue" evidence="4">
    <location>
        <position position="1"/>
    </location>
</feature>
<dbReference type="InterPro" id="IPR018357">
    <property type="entry name" value="Hexapep_transf_CS"/>
</dbReference>
<evidence type="ECO:0000313" key="4">
    <source>
        <dbReference type="EMBL" id="MDZ5000819.1"/>
    </source>
</evidence>
<dbReference type="Proteomes" id="UP001291306">
    <property type="component" value="Unassembled WGS sequence"/>
</dbReference>
<dbReference type="InterPro" id="IPR050179">
    <property type="entry name" value="Trans_hexapeptide_repeat"/>
</dbReference>
<evidence type="ECO:0000256" key="1">
    <source>
        <dbReference type="ARBA" id="ARBA00022679"/>
    </source>
</evidence>
<dbReference type="EMBL" id="WNVC01000711">
    <property type="protein sequence ID" value="MDZ5000819.1"/>
    <property type="molecule type" value="Genomic_DNA"/>
</dbReference>
<dbReference type="InterPro" id="IPR011004">
    <property type="entry name" value="Trimer_LpxA-like_sf"/>
</dbReference>
<dbReference type="CDD" id="cd03360">
    <property type="entry name" value="LbH_AT_putative"/>
    <property type="match status" value="1"/>
</dbReference>
<feature type="site" description="Increases basicity of active site His" evidence="3">
    <location>
        <position position="66"/>
    </location>
</feature>
<evidence type="ECO:0000256" key="3">
    <source>
        <dbReference type="PIRSR" id="PIRSR620019-1"/>
    </source>
</evidence>